<dbReference type="EMBL" id="CAKP01000067">
    <property type="protein sequence ID" value="CCJ33376.1"/>
    <property type="molecule type" value="Genomic_DNA"/>
</dbReference>
<dbReference type="SMART" id="SM00091">
    <property type="entry name" value="PAS"/>
    <property type="match status" value="1"/>
</dbReference>
<evidence type="ECO:0000256" key="1">
    <source>
        <dbReference type="ARBA" id="ARBA00000085"/>
    </source>
</evidence>
<dbReference type="FunFam" id="1.10.287.130:FF:000001">
    <property type="entry name" value="Two-component sensor histidine kinase"/>
    <property type="match status" value="1"/>
</dbReference>
<comment type="catalytic activity">
    <reaction evidence="1">
        <text>ATP + protein L-histidine = ADP + protein N-phospho-L-histidine.</text>
        <dbReference type="EC" id="2.7.13.3"/>
    </reaction>
</comment>
<gene>
    <name evidence="22" type="ORF">CAAU_1292</name>
</gene>
<evidence type="ECO:0000256" key="18">
    <source>
        <dbReference type="SAM" id="Phobius"/>
    </source>
</evidence>
<keyword evidence="7" id="KW-0597">Phosphoprotein</keyword>
<dbReference type="GO" id="GO:0005524">
    <property type="term" value="F:ATP binding"/>
    <property type="evidence" value="ECO:0007669"/>
    <property type="project" value="UniProtKB-KW"/>
</dbReference>
<evidence type="ECO:0000256" key="10">
    <source>
        <dbReference type="ARBA" id="ARBA00022692"/>
    </source>
</evidence>
<dbReference type="GO" id="GO:0005886">
    <property type="term" value="C:plasma membrane"/>
    <property type="evidence" value="ECO:0007669"/>
    <property type="project" value="UniProtKB-SubCell"/>
</dbReference>
<keyword evidence="5" id="KW-0813">Transport</keyword>
<keyword evidence="10 18" id="KW-0812">Transmembrane</keyword>
<keyword evidence="11" id="KW-0547">Nucleotide-binding</keyword>
<dbReference type="STRING" id="857293.CAAU_1292"/>
<dbReference type="InterPro" id="IPR003660">
    <property type="entry name" value="HAMP_dom"/>
</dbReference>
<dbReference type="Proteomes" id="UP000007652">
    <property type="component" value="Unassembled WGS sequence"/>
</dbReference>
<comment type="subcellular location">
    <subcellularLocation>
        <location evidence="2">Cell membrane</location>
    </subcellularLocation>
</comment>
<feature type="domain" description="PAS" evidence="20">
    <location>
        <begin position="238"/>
        <end position="278"/>
    </location>
</feature>
<feature type="transmembrane region" description="Helical" evidence="18">
    <location>
        <begin position="157"/>
        <end position="180"/>
    </location>
</feature>
<sequence>MRKKLLVFITTILITTISFISFLFYYYTKNLLINTVENELDYQANLAIDFVQYSKFNNFDELAKKIKGATNKRVTIIRNDGVVLGDSDVESFKMENHKNRKEFLDAIYYGKGISLRKSSTINQNLFYYAKRFDYNGKICIMRLAMRFDLIKYMQHNIIYFLLVTILIALILSSLLAWVFLGKFIEPIRDLTRIATIISMGDYDKRIKIKTKDEIGKLGHAFNIMAARLQETILDLEDKRNKLISILKSMEDGVIAFDNNEKIILINPAAKKMFGIKEDVTGKHFIEVIRNLELEELIKQNLDDEIEIKVSYPDVKYFKIKIIKINSEKNTENVGTLMVIQDITKMKMLENMRSEFVANVSHELKTPLTSIKGFAETLKDVEDENIRKKFLDIINIEAERLTRLINDILTLSELENKEYALNFEKLNVIEILEEIKYIMKPLAESKNIEIYLEKECEDIYVHGDRDKFKQMLINLLDNAIKYTNEGGKVKIILEKSTNEVIISVIDNGIGIPKEHLPRLFERFYRVDKARSRSLGGTGLGLAIVKHVVNLMQGKIDVESKVGEGTTFKITLPM</sequence>
<evidence type="ECO:0000256" key="15">
    <source>
        <dbReference type="ARBA" id="ARBA00023012"/>
    </source>
</evidence>
<dbReference type="SMART" id="SM00387">
    <property type="entry name" value="HATPase_c"/>
    <property type="match status" value="1"/>
</dbReference>
<dbReference type="InterPro" id="IPR003594">
    <property type="entry name" value="HATPase_dom"/>
</dbReference>
<dbReference type="FunFam" id="3.30.565.10:FF:000006">
    <property type="entry name" value="Sensor histidine kinase WalK"/>
    <property type="match status" value="1"/>
</dbReference>
<evidence type="ECO:0000256" key="13">
    <source>
        <dbReference type="ARBA" id="ARBA00022840"/>
    </source>
</evidence>
<evidence type="ECO:0000256" key="11">
    <source>
        <dbReference type="ARBA" id="ARBA00022741"/>
    </source>
</evidence>
<evidence type="ECO:0000256" key="8">
    <source>
        <dbReference type="ARBA" id="ARBA00022592"/>
    </source>
</evidence>
<dbReference type="InterPro" id="IPR000014">
    <property type="entry name" value="PAS"/>
</dbReference>
<dbReference type="InterPro" id="IPR005467">
    <property type="entry name" value="His_kinase_dom"/>
</dbReference>
<dbReference type="eggNOG" id="COG5002">
    <property type="taxonomic scope" value="Bacteria"/>
</dbReference>
<evidence type="ECO:0000313" key="22">
    <source>
        <dbReference type="EMBL" id="CCJ33376.1"/>
    </source>
</evidence>
<dbReference type="CDD" id="cd00130">
    <property type="entry name" value="PAS"/>
    <property type="match status" value="1"/>
</dbReference>
<dbReference type="EC" id="2.7.13.3" evidence="3"/>
<evidence type="ECO:0000256" key="12">
    <source>
        <dbReference type="ARBA" id="ARBA00022777"/>
    </source>
</evidence>
<dbReference type="GO" id="GO:0000155">
    <property type="term" value="F:phosphorelay sensor kinase activity"/>
    <property type="evidence" value="ECO:0007669"/>
    <property type="project" value="InterPro"/>
</dbReference>
<evidence type="ECO:0000256" key="2">
    <source>
        <dbReference type="ARBA" id="ARBA00004236"/>
    </source>
</evidence>
<dbReference type="InterPro" id="IPR036890">
    <property type="entry name" value="HATPase_C_sf"/>
</dbReference>
<keyword evidence="14 18" id="KW-1133">Transmembrane helix</keyword>
<comment type="function">
    <text evidence="17">Member of the two-component regulatory system PhoR/PhoB involved in the phosphate regulon genes expression. PhoR may function as a membrane-associated protein kinase that phosphorylates PhoB in response to environmental signals.</text>
</comment>
<keyword evidence="9 22" id="KW-0808">Transferase</keyword>
<keyword evidence="8" id="KW-0592">Phosphate transport</keyword>
<dbReference type="RefSeq" id="WP_008908646.1">
    <property type="nucleotide sequence ID" value="NZ_CAKP01000067.1"/>
</dbReference>
<evidence type="ECO:0000256" key="5">
    <source>
        <dbReference type="ARBA" id="ARBA00022448"/>
    </source>
</evidence>
<dbReference type="Gene3D" id="3.30.450.20">
    <property type="entry name" value="PAS domain"/>
    <property type="match status" value="1"/>
</dbReference>
<proteinExistence type="predicted"/>
<dbReference type="InterPro" id="IPR050351">
    <property type="entry name" value="BphY/WalK/GraS-like"/>
</dbReference>
<dbReference type="Pfam" id="PF00672">
    <property type="entry name" value="HAMP"/>
    <property type="match status" value="1"/>
</dbReference>
<name>I7J515_9CLOT</name>
<evidence type="ECO:0000256" key="4">
    <source>
        <dbReference type="ARBA" id="ARBA00019665"/>
    </source>
</evidence>
<dbReference type="GO" id="GO:0016036">
    <property type="term" value="P:cellular response to phosphate starvation"/>
    <property type="evidence" value="ECO:0007669"/>
    <property type="project" value="TreeGrafter"/>
</dbReference>
<evidence type="ECO:0000259" key="21">
    <source>
        <dbReference type="PROSITE" id="PS50885"/>
    </source>
</evidence>
<comment type="caution">
    <text evidence="22">The sequence shown here is derived from an EMBL/GenBank/DDBJ whole genome shotgun (WGS) entry which is preliminary data.</text>
</comment>
<dbReference type="InterPro" id="IPR036097">
    <property type="entry name" value="HisK_dim/P_sf"/>
</dbReference>
<dbReference type="GO" id="GO:0004721">
    <property type="term" value="F:phosphoprotein phosphatase activity"/>
    <property type="evidence" value="ECO:0007669"/>
    <property type="project" value="TreeGrafter"/>
</dbReference>
<dbReference type="InterPro" id="IPR031967">
    <property type="entry name" value="PhoR_single_Cache-like_dom"/>
</dbReference>
<evidence type="ECO:0000256" key="16">
    <source>
        <dbReference type="ARBA" id="ARBA00023136"/>
    </source>
</evidence>
<keyword evidence="13" id="KW-0067">ATP-binding</keyword>
<evidence type="ECO:0000256" key="7">
    <source>
        <dbReference type="ARBA" id="ARBA00022553"/>
    </source>
</evidence>
<dbReference type="GO" id="GO:0006817">
    <property type="term" value="P:phosphate ion transport"/>
    <property type="evidence" value="ECO:0007669"/>
    <property type="project" value="UniProtKB-KW"/>
</dbReference>
<dbReference type="SUPFAM" id="SSF47384">
    <property type="entry name" value="Homodimeric domain of signal transducing histidine kinase"/>
    <property type="match status" value="1"/>
</dbReference>
<dbReference type="InterPro" id="IPR004358">
    <property type="entry name" value="Sig_transdc_His_kin-like_C"/>
</dbReference>
<dbReference type="PANTHER" id="PTHR45453:SF1">
    <property type="entry name" value="PHOSPHATE REGULON SENSOR PROTEIN PHOR"/>
    <property type="match status" value="1"/>
</dbReference>
<evidence type="ECO:0000256" key="9">
    <source>
        <dbReference type="ARBA" id="ARBA00022679"/>
    </source>
</evidence>
<dbReference type="SMART" id="SM00304">
    <property type="entry name" value="HAMP"/>
    <property type="match status" value="1"/>
</dbReference>
<dbReference type="SMART" id="SM00388">
    <property type="entry name" value="HisKA"/>
    <property type="match status" value="1"/>
</dbReference>
<dbReference type="SUPFAM" id="SSF158472">
    <property type="entry name" value="HAMP domain-like"/>
    <property type="match status" value="1"/>
</dbReference>
<evidence type="ECO:0000256" key="6">
    <source>
        <dbReference type="ARBA" id="ARBA00022475"/>
    </source>
</evidence>
<keyword evidence="23" id="KW-1185">Reference proteome</keyword>
<keyword evidence="15" id="KW-0902">Two-component regulatory system</keyword>
<feature type="domain" description="Histidine kinase" evidence="19">
    <location>
        <begin position="358"/>
        <end position="572"/>
    </location>
</feature>
<dbReference type="AlphaFoldDB" id="I7J515"/>
<evidence type="ECO:0000256" key="14">
    <source>
        <dbReference type="ARBA" id="ARBA00022989"/>
    </source>
</evidence>
<evidence type="ECO:0000259" key="20">
    <source>
        <dbReference type="PROSITE" id="PS50112"/>
    </source>
</evidence>
<dbReference type="CDD" id="cd00075">
    <property type="entry name" value="HATPase"/>
    <property type="match status" value="1"/>
</dbReference>
<dbReference type="PROSITE" id="PS50885">
    <property type="entry name" value="HAMP"/>
    <property type="match status" value="1"/>
</dbReference>
<dbReference type="Pfam" id="PF13188">
    <property type="entry name" value="PAS_8"/>
    <property type="match status" value="1"/>
</dbReference>
<dbReference type="PROSITE" id="PS50112">
    <property type="entry name" value="PAS"/>
    <property type="match status" value="1"/>
</dbReference>
<dbReference type="Gene3D" id="6.10.340.10">
    <property type="match status" value="1"/>
</dbReference>
<accession>I7J515</accession>
<dbReference type="NCBIfam" id="TIGR02966">
    <property type="entry name" value="phoR_proteo"/>
    <property type="match status" value="1"/>
</dbReference>
<dbReference type="CDD" id="cd00082">
    <property type="entry name" value="HisKA"/>
    <property type="match status" value="1"/>
</dbReference>
<evidence type="ECO:0000259" key="19">
    <source>
        <dbReference type="PROSITE" id="PS50109"/>
    </source>
</evidence>
<dbReference type="NCBIfam" id="NF046044">
    <property type="entry name" value="PnpS"/>
    <property type="match status" value="1"/>
</dbReference>
<feature type="transmembrane region" description="Helical" evidence="18">
    <location>
        <begin position="6"/>
        <end position="27"/>
    </location>
</feature>
<evidence type="ECO:0000256" key="3">
    <source>
        <dbReference type="ARBA" id="ARBA00012438"/>
    </source>
</evidence>
<dbReference type="Pfam" id="PF02518">
    <property type="entry name" value="HATPase_c"/>
    <property type="match status" value="1"/>
</dbReference>
<feature type="domain" description="HAMP" evidence="21">
    <location>
        <begin position="181"/>
        <end position="233"/>
    </location>
</feature>
<keyword evidence="6" id="KW-1003">Cell membrane</keyword>
<dbReference type="NCBIfam" id="TIGR00229">
    <property type="entry name" value="sensory_box"/>
    <property type="match status" value="1"/>
</dbReference>
<keyword evidence="16 18" id="KW-0472">Membrane</keyword>
<dbReference type="Pfam" id="PF16736">
    <property type="entry name" value="sCache_like"/>
    <property type="match status" value="1"/>
</dbReference>
<dbReference type="Gene3D" id="3.30.565.10">
    <property type="entry name" value="Histidine kinase-like ATPase, C-terminal domain"/>
    <property type="match status" value="1"/>
</dbReference>
<evidence type="ECO:0000313" key="23">
    <source>
        <dbReference type="Proteomes" id="UP000007652"/>
    </source>
</evidence>
<keyword evidence="12" id="KW-0418">Kinase</keyword>
<dbReference type="InterPro" id="IPR003661">
    <property type="entry name" value="HisK_dim/P_dom"/>
</dbReference>
<evidence type="ECO:0000256" key="17">
    <source>
        <dbReference type="ARBA" id="ARBA00025207"/>
    </source>
</evidence>
<dbReference type="Gene3D" id="1.10.287.130">
    <property type="match status" value="1"/>
</dbReference>
<dbReference type="PROSITE" id="PS50109">
    <property type="entry name" value="HIS_KIN"/>
    <property type="match status" value="1"/>
</dbReference>
<dbReference type="CDD" id="cd06225">
    <property type="entry name" value="HAMP"/>
    <property type="match status" value="1"/>
</dbReference>
<dbReference type="InterPro" id="IPR035965">
    <property type="entry name" value="PAS-like_dom_sf"/>
</dbReference>
<reference evidence="22 23" key="1">
    <citation type="journal article" date="2011" name="J. Bacteriol.">
        <title>Draft genome sequence of Caloramator australicus strain RC3T, a thermoanaerobe from the Great Artesian Basin of Australia.</title>
        <authorList>
            <person name="Ogg C.D."/>
            <person name="Patel B.K.C."/>
        </authorList>
    </citation>
    <scope>NUCLEOTIDE SEQUENCE [LARGE SCALE GENOMIC DNA]</scope>
    <source>
        <strain evidence="22 23">RC3</strain>
    </source>
</reference>
<dbReference type="PRINTS" id="PR00344">
    <property type="entry name" value="BCTRLSENSOR"/>
</dbReference>
<protein>
    <recommendedName>
        <fullName evidence="4">Phosphate regulon sensor protein PhoR</fullName>
        <ecNumber evidence="3">2.7.13.3</ecNumber>
    </recommendedName>
</protein>
<dbReference type="SUPFAM" id="SSF55785">
    <property type="entry name" value="PYP-like sensor domain (PAS domain)"/>
    <property type="match status" value="1"/>
</dbReference>
<dbReference type="PANTHER" id="PTHR45453">
    <property type="entry name" value="PHOSPHATE REGULON SENSOR PROTEIN PHOR"/>
    <property type="match status" value="1"/>
</dbReference>
<dbReference type="OrthoDB" id="9813151at2"/>
<organism evidence="22 23">
    <name type="scientific">Caloramator australicus RC3</name>
    <dbReference type="NCBI Taxonomy" id="857293"/>
    <lineage>
        <taxon>Bacteria</taxon>
        <taxon>Bacillati</taxon>
        <taxon>Bacillota</taxon>
        <taxon>Clostridia</taxon>
        <taxon>Eubacteriales</taxon>
        <taxon>Clostridiaceae</taxon>
        <taxon>Caloramator</taxon>
    </lineage>
</organism>
<dbReference type="Pfam" id="PF00512">
    <property type="entry name" value="HisKA"/>
    <property type="match status" value="1"/>
</dbReference>
<dbReference type="SUPFAM" id="SSF55874">
    <property type="entry name" value="ATPase domain of HSP90 chaperone/DNA topoisomerase II/histidine kinase"/>
    <property type="match status" value="1"/>
</dbReference>
<dbReference type="InterPro" id="IPR014310">
    <property type="entry name" value="Sig_transdc_His_kinase_PhoR"/>
</dbReference>